<proteinExistence type="predicted"/>
<dbReference type="Proteomes" id="UP001642360">
    <property type="component" value="Unassembled WGS sequence"/>
</dbReference>
<dbReference type="AlphaFoldDB" id="A0ABC8U0J9"/>
<organism evidence="2 3">
    <name type="scientific">Ilex paraguariensis</name>
    <name type="common">yerba mate</name>
    <dbReference type="NCBI Taxonomy" id="185542"/>
    <lineage>
        <taxon>Eukaryota</taxon>
        <taxon>Viridiplantae</taxon>
        <taxon>Streptophyta</taxon>
        <taxon>Embryophyta</taxon>
        <taxon>Tracheophyta</taxon>
        <taxon>Spermatophyta</taxon>
        <taxon>Magnoliopsida</taxon>
        <taxon>eudicotyledons</taxon>
        <taxon>Gunneridae</taxon>
        <taxon>Pentapetalae</taxon>
        <taxon>asterids</taxon>
        <taxon>campanulids</taxon>
        <taxon>Aquifoliales</taxon>
        <taxon>Aquifoliaceae</taxon>
        <taxon>Ilex</taxon>
    </lineage>
</organism>
<reference evidence="2 3" key="1">
    <citation type="submission" date="2024-02" db="EMBL/GenBank/DDBJ databases">
        <authorList>
            <person name="Vignale AGUSTIN F."/>
            <person name="Sosa J E."/>
            <person name="Modenutti C."/>
        </authorList>
    </citation>
    <scope>NUCLEOTIDE SEQUENCE [LARGE SCALE GENOMIC DNA]</scope>
</reference>
<evidence type="ECO:0000256" key="1">
    <source>
        <dbReference type="SAM" id="MobiDB-lite"/>
    </source>
</evidence>
<protein>
    <submittedName>
        <fullName evidence="2">Uncharacterized protein</fullName>
    </submittedName>
</protein>
<keyword evidence="3" id="KW-1185">Reference proteome</keyword>
<gene>
    <name evidence="2" type="ORF">ILEXP_LOCUS45083</name>
</gene>
<name>A0ABC8U0J9_9AQUA</name>
<sequence>MVDISATITTSTTDKIYVMDKVSCAEIPDTSFEKWQPKWLPLLPSAPSFHSQPSSHLHLHHLPLFVHQRKGQIIQTFGQNQGEEKEKSSREGRRNSSLKKKNQNSKPFGAHFLLCLCIGIGRQLAKGRGRIR</sequence>
<dbReference type="EMBL" id="CAUOFW020006583">
    <property type="protein sequence ID" value="CAK9175284.1"/>
    <property type="molecule type" value="Genomic_DNA"/>
</dbReference>
<accession>A0ABC8U0J9</accession>
<comment type="caution">
    <text evidence="2">The sequence shown here is derived from an EMBL/GenBank/DDBJ whole genome shotgun (WGS) entry which is preliminary data.</text>
</comment>
<evidence type="ECO:0000313" key="2">
    <source>
        <dbReference type="EMBL" id="CAK9175284.1"/>
    </source>
</evidence>
<feature type="compositionally biased region" description="Basic and acidic residues" evidence="1">
    <location>
        <begin position="82"/>
        <end position="94"/>
    </location>
</feature>
<evidence type="ECO:0000313" key="3">
    <source>
        <dbReference type="Proteomes" id="UP001642360"/>
    </source>
</evidence>
<feature type="region of interest" description="Disordered" evidence="1">
    <location>
        <begin position="75"/>
        <end position="105"/>
    </location>
</feature>